<organism evidence="2 3">
    <name type="scientific">Microbacterium phycohabitans</name>
    <dbReference type="NCBI Taxonomy" id="3075993"/>
    <lineage>
        <taxon>Bacteria</taxon>
        <taxon>Bacillati</taxon>
        <taxon>Actinomycetota</taxon>
        <taxon>Actinomycetes</taxon>
        <taxon>Micrococcales</taxon>
        <taxon>Microbacteriaceae</taxon>
        <taxon>Microbacterium</taxon>
    </lineage>
</organism>
<feature type="transmembrane region" description="Helical" evidence="1">
    <location>
        <begin position="65"/>
        <end position="89"/>
    </location>
</feature>
<evidence type="ECO:0000256" key="1">
    <source>
        <dbReference type="SAM" id="Phobius"/>
    </source>
</evidence>
<name>A0ABU3SNU7_9MICO</name>
<evidence type="ECO:0000313" key="3">
    <source>
        <dbReference type="Proteomes" id="UP001261125"/>
    </source>
</evidence>
<protein>
    <submittedName>
        <fullName evidence="2">Uncharacterized protein</fullName>
    </submittedName>
</protein>
<keyword evidence="1" id="KW-0472">Membrane</keyword>
<accession>A0ABU3SNU7</accession>
<sequence>MSSDAAPPGNHVRHVLALLAGLAAMASVVWAPAGLVGDLIMLVVGVAALLFAWETGTRPGPLRPIAIAGALLAGLVTIAAAGVFLVALANALS</sequence>
<comment type="caution">
    <text evidence="2">The sequence shown here is derived from an EMBL/GenBank/DDBJ whole genome shotgun (WGS) entry which is preliminary data.</text>
</comment>
<dbReference type="RefSeq" id="WP_316004816.1">
    <property type="nucleotide sequence ID" value="NZ_JAWDIT010000004.1"/>
</dbReference>
<proteinExistence type="predicted"/>
<keyword evidence="1" id="KW-1133">Transmembrane helix</keyword>
<keyword evidence="1" id="KW-0812">Transmembrane</keyword>
<dbReference type="EMBL" id="JAWDIT010000004">
    <property type="protein sequence ID" value="MDU0346516.1"/>
    <property type="molecule type" value="Genomic_DNA"/>
</dbReference>
<keyword evidence="3" id="KW-1185">Reference proteome</keyword>
<reference evidence="2 3" key="1">
    <citation type="submission" date="2023-09" db="EMBL/GenBank/DDBJ databases">
        <title>Microbacterium fusihabitans sp. nov., Microbacterium phycihabitans sp. nov., and Microbacterium cervinum sp. nov., isolated from dried seaweeds of beach.</title>
        <authorList>
            <person name="Lee S.D."/>
        </authorList>
    </citation>
    <scope>NUCLEOTIDE SEQUENCE [LARGE SCALE GENOMIC DNA]</scope>
    <source>
        <strain evidence="2 3">KSW2-29</strain>
    </source>
</reference>
<feature type="transmembrane region" description="Helical" evidence="1">
    <location>
        <begin position="12"/>
        <end position="30"/>
    </location>
</feature>
<evidence type="ECO:0000313" key="2">
    <source>
        <dbReference type="EMBL" id="MDU0346516.1"/>
    </source>
</evidence>
<feature type="transmembrane region" description="Helical" evidence="1">
    <location>
        <begin position="36"/>
        <end position="53"/>
    </location>
</feature>
<dbReference type="Proteomes" id="UP001261125">
    <property type="component" value="Unassembled WGS sequence"/>
</dbReference>
<gene>
    <name evidence="2" type="ORF">RWH44_12500</name>
</gene>